<evidence type="ECO:0000256" key="1">
    <source>
        <dbReference type="SAM" id="Phobius"/>
    </source>
</evidence>
<evidence type="ECO:0000313" key="3">
    <source>
        <dbReference type="Proteomes" id="UP001445076"/>
    </source>
</evidence>
<feature type="transmembrane region" description="Helical" evidence="1">
    <location>
        <begin position="29"/>
        <end position="48"/>
    </location>
</feature>
<keyword evidence="1" id="KW-0472">Membrane</keyword>
<keyword evidence="1" id="KW-0812">Transmembrane</keyword>
<name>A0AAW0WS99_CHEQU</name>
<evidence type="ECO:0000313" key="2">
    <source>
        <dbReference type="EMBL" id="KAK8730854.1"/>
    </source>
</evidence>
<dbReference type="AlphaFoldDB" id="A0AAW0WS99"/>
<keyword evidence="1" id="KW-1133">Transmembrane helix</keyword>
<dbReference type="Proteomes" id="UP001445076">
    <property type="component" value="Unassembled WGS sequence"/>
</dbReference>
<proteinExistence type="predicted"/>
<feature type="transmembrane region" description="Helical" evidence="1">
    <location>
        <begin position="69"/>
        <end position="92"/>
    </location>
</feature>
<dbReference type="EMBL" id="JARKIK010000062">
    <property type="protein sequence ID" value="KAK8730854.1"/>
    <property type="molecule type" value="Genomic_DNA"/>
</dbReference>
<organism evidence="2 3">
    <name type="scientific">Cherax quadricarinatus</name>
    <name type="common">Australian red claw crayfish</name>
    <dbReference type="NCBI Taxonomy" id="27406"/>
    <lineage>
        <taxon>Eukaryota</taxon>
        <taxon>Metazoa</taxon>
        <taxon>Ecdysozoa</taxon>
        <taxon>Arthropoda</taxon>
        <taxon>Crustacea</taxon>
        <taxon>Multicrustacea</taxon>
        <taxon>Malacostraca</taxon>
        <taxon>Eumalacostraca</taxon>
        <taxon>Eucarida</taxon>
        <taxon>Decapoda</taxon>
        <taxon>Pleocyemata</taxon>
        <taxon>Astacidea</taxon>
        <taxon>Parastacoidea</taxon>
        <taxon>Parastacidae</taxon>
        <taxon>Cherax</taxon>
    </lineage>
</organism>
<gene>
    <name evidence="2" type="ORF">OTU49_007651</name>
</gene>
<accession>A0AAW0WS99</accession>
<sequence length="113" mass="12602">MANSSMISLHSKSFELDGISSVLLSRLQFSLPSVTVFSSCIFFFRGWWSTSSVSVTFLLTLELDGKSSILPSLCFELPLFFAPLLFFVWGWWTSFSVPLPFSLALELDGNSSI</sequence>
<reference evidence="2 3" key="1">
    <citation type="journal article" date="2024" name="BMC Genomics">
        <title>Genome assembly of redclaw crayfish (Cherax quadricarinatus) provides insights into its immune adaptation and hypoxia tolerance.</title>
        <authorList>
            <person name="Liu Z."/>
            <person name="Zheng J."/>
            <person name="Li H."/>
            <person name="Fang K."/>
            <person name="Wang S."/>
            <person name="He J."/>
            <person name="Zhou D."/>
            <person name="Weng S."/>
            <person name="Chi M."/>
            <person name="Gu Z."/>
            <person name="He J."/>
            <person name="Li F."/>
            <person name="Wang M."/>
        </authorList>
    </citation>
    <scope>NUCLEOTIDE SEQUENCE [LARGE SCALE GENOMIC DNA]</scope>
    <source>
        <strain evidence="2">ZL_2023a</strain>
    </source>
</reference>
<keyword evidence="3" id="KW-1185">Reference proteome</keyword>
<protein>
    <submittedName>
        <fullName evidence="2">Uncharacterized protein</fullName>
    </submittedName>
</protein>
<comment type="caution">
    <text evidence="2">The sequence shown here is derived from an EMBL/GenBank/DDBJ whole genome shotgun (WGS) entry which is preliminary data.</text>
</comment>